<name>A0A0Q3SPW0_9BACI</name>
<evidence type="ECO:0000256" key="2">
    <source>
        <dbReference type="ARBA" id="ARBA00023125"/>
    </source>
</evidence>
<comment type="caution">
    <text evidence="7">The sequence shown here is derived from an EMBL/GenBank/DDBJ whole genome shotgun (WGS) entry which is preliminary data.</text>
</comment>
<dbReference type="InterPro" id="IPR018490">
    <property type="entry name" value="cNMP-bd_dom_sf"/>
</dbReference>
<dbReference type="SMART" id="SM00419">
    <property type="entry name" value="HTH_CRP"/>
    <property type="match status" value="1"/>
</dbReference>
<dbReference type="InterPro" id="IPR050397">
    <property type="entry name" value="Env_Response_Regulators"/>
</dbReference>
<evidence type="ECO:0000256" key="3">
    <source>
        <dbReference type="ARBA" id="ARBA00023159"/>
    </source>
</evidence>
<gene>
    <name evidence="7" type="ORF">AN957_25495</name>
</gene>
<dbReference type="Proteomes" id="UP000050996">
    <property type="component" value="Unassembled WGS sequence"/>
</dbReference>
<dbReference type="CDD" id="cd00092">
    <property type="entry name" value="HTH_CRP"/>
    <property type="match status" value="1"/>
</dbReference>
<evidence type="ECO:0000313" key="8">
    <source>
        <dbReference type="Proteomes" id="UP000050996"/>
    </source>
</evidence>
<dbReference type="STRING" id="1637975.AN957_25495"/>
<evidence type="ECO:0000259" key="5">
    <source>
        <dbReference type="PROSITE" id="PS50042"/>
    </source>
</evidence>
<dbReference type="AlphaFoldDB" id="A0A0Q3SPW0"/>
<dbReference type="PATRIC" id="fig|1637975.4.peg.5148"/>
<proteinExistence type="predicted"/>
<evidence type="ECO:0000256" key="1">
    <source>
        <dbReference type="ARBA" id="ARBA00023015"/>
    </source>
</evidence>
<dbReference type="PROSITE" id="PS51063">
    <property type="entry name" value="HTH_CRP_2"/>
    <property type="match status" value="1"/>
</dbReference>
<keyword evidence="4" id="KW-0804">Transcription</keyword>
<evidence type="ECO:0000259" key="6">
    <source>
        <dbReference type="PROSITE" id="PS51063"/>
    </source>
</evidence>
<keyword evidence="1" id="KW-0805">Transcription regulation</keyword>
<sequence>MNNPNTAQQPDIEEFLGQIEVFKNLPKQSVQLIDKRIVKKAYKKGEQIISEYEEAQGVFFVYSGIVKLTKQDEHGNEIITCIKKKGEIFAEACLFNAEGMCYPATATMIQEGEVYFLNTDDLEQELALSPEMSVQIIRYMSEQLRDMTSILRDIALLDVYMKTIRTLERLAEKFGANRCNKMYIELPITVQEFSTLVGTSRESVSRVFSKLKKDGIIEIKGKTIVITDWCKFCSLFHQKL</sequence>
<dbReference type="Gene3D" id="2.60.120.10">
    <property type="entry name" value="Jelly Rolls"/>
    <property type="match status" value="1"/>
</dbReference>
<dbReference type="PANTHER" id="PTHR24567">
    <property type="entry name" value="CRP FAMILY TRANSCRIPTIONAL REGULATORY PROTEIN"/>
    <property type="match status" value="1"/>
</dbReference>
<dbReference type="SUPFAM" id="SSF51206">
    <property type="entry name" value="cAMP-binding domain-like"/>
    <property type="match status" value="1"/>
</dbReference>
<dbReference type="PANTHER" id="PTHR24567:SF26">
    <property type="entry name" value="REGULATORY PROTEIN YEIL"/>
    <property type="match status" value="1"/>
</dbReference>
<dbReference type="Pfam" id="PF13545">
    <property type="entry name" value="HTH_Crp_2"/>
    <property type="match status" value="1"/>
</dbReference>
<dbReference type="CDD" id="cd00038">
    <property type="entry name" value="CAP_ED"/>
    <property type="match status" value="1"/>
</dbReference>
<keyword evidence="2" id="KW-0238">DNA-binding</keyword>
<keyword evidence="8" id="KW-1185">Reference proteome</keyword>
<dbReference type="GO" id="GO:0005829">
    <property type="term" value="C:cytosol"/>
    <property type="evidence" value="ECO:0007669"/>
    <property type="project" value="TreeGrafter"/>
</dbReference>
<dbReference type="PROSITE" id="PS50042">
    <property type="entry name" value="CNMP_BINDING_3"/>
    <property type="match status" value="1"/>
</dbReference>
<dbReference type="InterPro" id="IPR000595">
    <property type="entry name" value="cNMP-bd_dom"/>
</dbReference>
<dbReference type="GO" id="GO:0003677">
    <property type="term" value="F:DNA binding"/>
    <property type="evidence" value="ECO:0007669"/>
    <property type="project" value="UniProtKB-KW"/>
</dbReference>
<evidence type="ECO:0000313" key="7">
    <source>
        <dbReference type="EMBL" id="KQL21580.1"/>
    </source>
</evidence>
<dbReference type="RefSeq" id="WP_053478468.1">
    <property type="nucleotide sequence ID" value="NZ_CP041305.1"/>
</dbReference>
<dbReference type="InterPro" id="IPR014710">
    <property type="entry name" value="RmlC-like_jellyroll"/>
</dbReference>
<dbReference type="InterPro" id="IPR036388">
    <property type="entry name" value="WH-like_DNA-bd_sf"/>
</dbReference>
<dbReference type="EMBL" id="LJIX01000006">
    <property type="protein sequence ID" value="KQL21580.1"/>
    <property type="molecule type" value="Genomic_DNA"/>
</dbReference>
<dbReference type="GO" id="GO:0003700">
    <property type="term" value="F:DNA-binding transcription factor activity"/>
    <property type="evidence" value="ECO:0007669"/>
    <property type="project" value="TreeGrafter"/>
</dbReference>
<dbReference type="SUPFAM" id="SSF46785">
    <property type="entry name" value="Winged helix' DNA-binding domain"/>
    <property type="match status" value="1"/>
</dbReference>
<dbReference type="InterPro" id="IPR012318">
    <property type="entry name" value="HTH_CRP"/>
</dbReference>
<feature type="domain" description="Cyclic nucleotide-binding" evidence="5">
    <location>
        <begin position="21"/>
        <end position="143"/>
    </location>
</feature>
<organism evidence="7 8">
    <name type="scientific">Cytobacillus solani</name>
    <dbReference type="NCBI Taxonomy" id="1637975"/>
    <lineage>
        <taxon>Bacteria</taxon>
        <taxon>Bacillati</taxon>
        <taxon>Bacillota</taxon>
        <taxon>Bacilli</taxon>
        <taxon>Bacillales</taxon>
        <taxon>Bacillaceae</taxon>
        <taxon>Cytobacillus</taxon>
    </lineage>
</organism>
<dbReference type="PRINTS" id="PR00034">
    <property type="entry name" value="HTHCRP"/>
</dbReference>
<dbReference type="Gene3D" id="1.10.10.10">
    <property type="entry name" value="Winged helix-like DNA-binding domain superfamily/Winged helix DNA-binding domain"/>
    <property type="match status" value="1"/>
</dbReference>
<reference evidence="7 8" key="1">
    <citation type="submission" date="2015-09" db="EMBL/GenBank/DDBJ databases">
        <title>Genome sequencing project for genomic taxonomy and phylogenomics of Bacillus-like bacteria.</title>
        <authorList>
            <person name="Liu B."/>
            <person name="Wang J."/>
            <person name="Zhu Y."/>
            <person name="Liu G."/>
            <person name="Chen Q."/>
            <person name="Chen Z."/>
            <person name="Lan J."/>
            <person name="Che J."/>
            <person name="Ge C."/>
            <person name="Shi H."/>
            <person name="Pan Z."/>
            <person name="Liu X."/>
        </authorList>
    </citation>
    <scope>NUCLEOTIDE SEQUENCE [LARGE SCALE GENOMIC DNA]</scope>
    <source>
        <strain evidence="7 8">FJAT-18043</strain>
    </source>
</reference>
<dbReference type="Pfam" id="PF00027">
    <property type="entry name" value="cNMP_binding"/>
    <property type="match status" value="1"/>
</dbReference>
<evidence type="ECO:0000256" key="4">
    <source>
        <dbReference type="ARBA" id="ARBA00023163"/>
    </source>
</evidence>
<protein>
    <submittedName>
        <fullName evidence="7">CarD family transcriptional regulator</fullName>
    </submittedName>
</protein>
<dbReference type="SMART" id="SM00100">
    <property type="entry name" value="cNMP"/>
    <property type="match status" value="1"/>
</dbReference>
<dbReference type="InterPro" id="IPR036390">
    <property type="entry name" value="WH_DNA-bd_sf"/>
</dbReference>
<accession>A0A0Q3SPW0</accession>
<feature type="domain" description="HTH crp-type" evidence="6">
    <location>
        <begin position="157"/>
        <end position="230"/>
    </location>
</feature>
<keyword evidence="3" id="KW-0010">Activator</keyword>